<organism evidence="1 2">
    <name type="scientific">Fructobacillus apis</name>
    <dbReference type="NCBI Taxonomy" id="2935017"/>
    <lineage>
        <taxon>Bacteria</taxon>
        <taxon>Bacillati</taxon>
        <taxon>Bacillota</taxon>
        <taxon>Bacilli</taxon>
        <taxon>Lactobacillales</taxon>
        <taxon>Lactobacillaceae</taxon>
        <taxon>Fructobacillus</taxon>
    </lineage>
</organism>
<comment type="caution">
    <text evidence="1">The sequence shown here is derived from an EMBL/GenBank/DDBJ whole genome shotgun (WGS) entry which is preliminary data.</text>
</comment>
<dbReference type="Proteomes" id="UP001523234">
    <property type="component" value="Unassembled WGS sequence"/>
</dbReference>
<protein>
    <recommendedName>
        <fullName evidence="3">Protein CR006 P-loop domain-containing protein</fullName>
    </recommendedName>
</protein>
<dbReference type="EMBL" id="JAMWYK010000001">
    <property type="protein sequence ID" value="MCO0831701.1"/>
    <property type="molecule type" value="Genomic_DNA"/>
</dbReference>
<evidence type="ECO:0000313" key="1">
    <source>
        <dbReference type="EMBL" id="MCO0831701.1"/>
    </source>
</evidence>
<accession>A0ABT0ZNX9</accession>
<dbReference type="RefSeq" id="WP_252442201.1">
    <property type="nucleotide sequence ID" value="NZ_JAMWYK010000001.1"/>
</dbReference>
<reference evidence="1 2" key="1">
    <citation type="submission" date="2022-06" db="EMBL/GenBank/DDBJ databases">
        <title>Fructobacillus taiwanensis sp. nov., isolated from the honeybee.</title>
        <authorList>
            <person name="Chen Y.-S."/>
            <person name="Wang L.-T."/>
            <person name="Lee Y.-S."/>
            <person name="Chang Y.-C."/>
            <person name="Wu H.-C."/>
            <person name="Liao C.-Y."/>
            <person name="Chen W.-H."/>
            <person name="Deng J.-N."/>
            <person name="Wang Y.-H."/>
        </authorList>
    </citation>
    <scope>NUCLEOTIDE SEQUENCE [LARGE SCALE GENOMIC DNA]</scope>
    <source>
        <strain evidence="1 2">W13</strain>
    </source>
</reference>
<evidence type="ECO:0000313" key="2">
    <source>
        <dbReference type="Proteomes" id="UP001523234"/>
    </source>
</evidence>
<name>A0ABT0ZNX9_9LACO</name>
<keyword evidence="2" id="KW-1185">Reference proteome</keyword>
<gene>
    <name evidence="1" type="ORF">NFX39_01150</name>
</gene>
<proteinExistence type="predicted"/>
<evidence type="ECO:0008006" key="3">
    <source>
        <dbReference type="Google" id="ProtNLM"/>
    </source>
</evidence>
<sequence length="48" mass="5499">MIDVIDLPSDRFESEQISGLRKKNYIFGKNGSGKSSLTKLLRKQKNEE</sequence>